<evidence type="ECO:0000313" key="3">
    <source>
        <dbReference type="Proteomes" id="UP000053244"/>
    </source>
</evidence>
<dbReference type="PANTHER" id="PTHR30383:SF5">
    <property type="entry name" value="SGNH HYDROLASE-TYPE ESTERASE DOMAIN-CONTAINING PROTEIN"/>
    <property type="match status" value="1"/>
</dbReference>
<name>A0A0X3VBP1_9ACTN</name>
<keyword evidence="3" id="KW-1185">Reference proteome</keyword>
<dbReference type="InterPro" id="IPR051532">
    <property type="entry name" value="Ester_Hydrolysis_Enzymes"/>
</dbReference>
<dbReference type="AlphaFoldDB" id="A0A0X3VBP1"/>
<dbReference type="SUPFAM" id="SSF52266">
    <property type="entry name" value="SGNH hydrolase"/>
    <property type="match status" value="1"/>
</dbReference>
<dbReference type="Proteomes" id="UP000053244">
    <property type="component" value="Unassembled WGS sequence"/>
</dbReference>
<proteinExistence type="predicted"/>
<dbReference type="Gene3D" id="3.40.50.1110">
    <property type="entry name" value="SGNH hydrolase"/>
    <property type="match status" value="1"/>
</dbReference>
<dbReference type="RefSeq" id="WP_067684544.1">
    <property type="nucleotide sequence ID" value="NZ_LLZH01000003.1"/>
</dbReference>
<dbReference type="EMBL" id="LLZH01000003">
    <property type="protein sequence ID" value="KUL42160.1"/>
    <property type="molecule type" value="Genomic_DNA"/>
</dbReference>
<dbReference type="Pfam" id="PF13472">
    <property type="entry name" value="Lipase_GDSL_2"/>
    <property type="match status" value="1"/>
</dbReference>
<accession>A0A0X3VBP1</accession>
<dbReference type="CDD" id="cd01834">
    <property type="entry name" value="SGNH_hydrolase_like_2"/>
    <property type="match status" value="1"/>
</dbReference>
<feature type="domain" description="SGNH hydrolase-type esterase" evidence="1">
    <location>
        <begin position="8"/>
        <end position="188"/>
    </location>
</feature>
<dbReference type="InterPro" id="IPR013830">
    <property type="entry name" value="SGNH_hydro"/>
</dbReference>
<evidence type="ECO:0000313" key="2">
    <source>
        <dbReference type="EMBL" id="KUL42160.1"/>
    </source>
</evidence>
<protein>
    <recommendedName>
        <fullName evidence="1">SGNH hydrolase-type esterase domain-containing protein</fullName>
    </recommendedName>
</protein>
<sequence>MAVHTVLFTGDSITDSGRRDDPDGLGDGYVRRLATAPALAGARVVNTGISGDLSSDLAVRWAGDVLAHAPAVLSVLIGINDVWRRYDGAGRVTSAAAYESTMRDTLNTLSPDVRLVLIEPFVLPADPMQQRWEAEDLGPKRAVVRSLAAARGAVIVPAQDILSAAAGREGSAALAPDGVHPSPRGHQLLAEAWLAAVPPEWLRP</sequence>
<gene>
    <name evidence="2" type="ORF">ADL15_01940</name>
</gene>
<organism evidence="2 3">
    <name type="scientific">Actinoplanes awajinensis subsp. mycoplanecinus</name>
    <dbReference type="NCBI Taxonomy" id="135947"/>
    <lineage>
        <taxon>Bacteria</taxon>
        <taxon>Bacillati</taxon>
        <taxon>Actinomycetota</taxon>
        <taxon>Actinomycetes</taxon>
        <taxon>Micromonosporales</taxon>
        <taxon>Micromonosporaceae</taxon>
        <taxon>Actinoplanes</taxon>
    </lineage>
</organism>
<dbReference type="OrthoDB" id="9794725at2"/>
<dbReference type="InterPro" id="IPR036514">
    <property type="entry name" value="SGNH_hydro_sf"/>
</dbReference>
<dbReference type="GO" id="GO:0004622">
    <property type="term" value="F:phosphatidylcholine lysophospholipase activity"/>
    <property type="evidence" value="ECO:0007669"/>
    <property type="project" value="TreeGrafter"/>
</dbReference>
<comment type="caution">
    <text evidence="2">The sequence shown here is derived from an EMBL/GenBank/DDBJ whole genome shotgun (WGS) entry which is preliminary data.</text>
</comment>
<dbReference type="PANTHER" id="PTHR30383">
    <property type="entry name" value="THIOESTERASE 1/PROTEASE 1/LYSOPHOSPHOLIPASE L1"/>
    <property type="match status" value="1"/>
</dbReference>
<reference evidence="2 3" key="1">
    <citation type="submission" date="2015-10" db="EMBL/GenBank/DDBJ databases">
        <authorList>
            <person name="Gilbert D.G."/>
        </authorList>
    </citation>
    <scope>NUCLEOTIDE SEQUENCE [LARGE SCALE GENOMIC DNA]</scope>
    <source>
        <strain evidence="2 3">NRRL B-16712</strain>
    </source>
</reference>
<evidence type="ECO:0000259" key="1">
    <source>
        <dbReference type="Pfam" id="PF13472"/>
    </source>
</evidence>